<dbReference type="AlphaFoldDB" id="A0ABD2XE23"/>
<gene>
    <name evidence="2" type="ORF">TKK_003928</name>
</gene>
<organism evidence="2 3">
    <name type="scientific">Trichogramma kaykai</name>
    <dbReference type="NCBI Taxonomy" id="54128"/>
    <lineage>
        <taxon>Eukaryota</taxon>
        <taxon>Metazoa</taxon>
        <taxon>Ecdysozoa</taxon>
        <taxon>Arthropoda</taxon>
        <taxon>Hexapoda</taxon>
        <taxon>Insecta</taxon>
        <taxon>Pterygota</taxon>
        <taxon>Neoptera</taxon>
        <taxon>Endopterygota</taxon>
        <taxon>Hymenoptera</taxon>
        <taxon>Apocrita</taxon>
        <taxon>Proctotrupomorpha</taxon>
        <taxon>Chalcidoidea</taxon>
        <taxon>Trichogrammatidae</taxon>
        <taxon>Trichogramma</taxon>
    </lineage>
</organism>
<comment type="caution">
    <text evidence="2">The sequence shown here is derived from an EMBL/GenBank/DDBJ whole genome shotgun (WGS) entry which is preliminary data.</text>
</comment>
<sequence>MGVSSEDVLSFSRQLSSWWSEETEYVLQRIERWAAYARGYNRLRSVRLSPGRMTMQDEPEARWTINKSTQRLEVEEDWAPSFSRRRGGGGCGPIQERSRLNCCPMDYKSAGKLESRCLEEYSMDHSIYFKTIGDLRQSNSNRSIVSEINGNNSNGSSTNSLKSPTQLPLDCGDFLSSDFDDDEEDEDDDEVELAELDAADYELREQLDRLEADRRGINNGSNGNSIGSGIVQLCRSCIDDTTSHRLDELNGNYSRRSSTAALQPRANNLVLLAAQ</sequence>
<name>A0ABD2XE23_9HYME</name>
<accession>A0ABD2XE23</accession>
<feature type="region of interest" description="Disordered" evidence="1">
    <location>
        <begin position="145"/>
        <end position="166"/>
    </location>
</feature>
<dbReference type="Proteomes" id="UP001627154">
    <property type="component" value="Unassembled WGS sequence"/>
</dbReference>
<dbReference type="EMBL" id="JBJJXI010000031">
    <property type="protein sequence ID" value="KAL3403340.1"/>
    <property type="molecule type" value="Genomic_DNA"/>
</dbReference>
<keyword evidence="3" id="KW-1185">Reference proteome</keyword>
<reference evidence="2 3" key="1">
    <citation type="journal article" date="2024" name="bioRxiv">
        <title>A reference genome for Trichogramma kaykai: A tiny desert-dwelling parasitoid wasp with competing sex-ratio distorters.</title>
        <authorList>
            <person name="Culotta J."/>
            <person name="Lindsey A.R."/>
        </authorList>
    </citation>
    <scope>NUCLEOTIDE SEQUENCE [LARGE SCALE GENOMIC DNA]</scope>
    <source>
        <strain evidence="2 3">KSX58</strain>
    </source>
</reference>
<proteinExistence type="predicted"/>
<evidence type="ECO:0000256" key="1">
    <source>
        <dbReference type="SAM" id="MobiDB-lite"/>
    </source>
</evidence>
<evidence type="ECO:0000313" key="2">
    <source>
        <dbReference type="EMBL" id="KAL3403340.1"/>
    </source>
</evidence>
<protein>
    <submittedName>
        <fullName evidence="2">Uncharacterized protein</fullName>
    </submittedName>
</protein>
<evidence type="ECO:0000313" key="3">
    <source>
        <dbReference type="Proteomes" id="UP001627154"/>
    </source>
</evidence>
<feature type="compositionally biased region" description="Low complexity" evidence="1">
    <location>
        <begin position="145"/>
        <end position="160"/>
    </location>
</feature>